<gene>
    <name evidence="3" type="ORF">VTL71DRAFT_409</name>
</gene>
<keyword evidence="4" id="KW-1185">Reference proteome</keyword>
<dbReference type="EMBL" id="JAZHXI010000001">
    <property type="protein sequence ID" value="KAL2075466.1"/>
    <property type="molecule type" value="Genomic_DNA"/>
</dbReference>
<feature type="transmembrane region" description="Helical" evidence="2">
    <location>
        <begin position="14"/>
        <end position="36"/>
    </location>
</feature>
<evidence type="ECO:0000256" key="1">
    <source>
        <dbReference type="SAM" id="MobiDB-lite"/>
    </source>
</evidence>
<accession>A0ABR4D289</accession>
<name>A0ABR4D289_9HELO</name>
<keyword evidence="2" id="KW-0812">Transmembrane</keyword>
<organism evidence="3 4">
    <name type="scientific">Oculimacula yallundae</name>
    <dbReference type="NCBI Taxonomy" id="86028"/>
    <lineage>
        <taxon>Eukaryota</taxon>
        <taxon>Fungi</taxon>
        <taxon>Dikarya</taxon>
        <taxon>Ascomycota</taxon>
        <taxon>Pezizomycotina</taxon>
        <taxon>Leotiomycetes</taxon>
        <taxon>Helotiales</taxon>
        <taxon>Ploettnerulaceae</taxon>
        <taxon>Oculimacula</taxon>
    </lineage>
</organism>
<feature type="region of interest" description="Disordered" evidence="1">
    <location>
        <begin position="50"/>
        <end position="90"/>
    </location>
</feature>
<evidence type="ECO:0000313" key="3">
    <source>
        <dbReference type="EMBL" id="KAL2075466.1"/>
    </source>
</evidence>
<evidence type="ECO:0000313" key="4">
    <source>
        <dbReference type="Proteomes" id="UP001595075"/>
    </source>
</evidence>
<proteinExistence type="predicted"/>
<evidence type="ECO:0000256" key="2">
    <source>
        <dbReference type="SAM" id="Phobius"/>
    </source>
</evidence>
<reference evidence="3 4" key="1">
    <citation type="journal article" date="2024" name="Commun. Biol.">
        <title>Comparative genomic analysis of thermophilic fungi reveals convergent evolutionary adaptations and gene losses.</title>
        <authorList>
            <person name="Steindorff A.S."/>
            <person name="Aguilar-Pontes M.V."/>
            <person name="Robinson A.J."/>
            <person name="Andreopoulos B."/>
            <person name="LaButti K."/>
            <person name="Kuo A."/>
            <person name="Mondo S."/>
            <person name="Riley R."/>
            <person name="Otillar R."/>
            <person name="Haridas S."/>
            <person name="Lipzen A."/>
            <person name="Grimwood J."/>
            <person name="Schmutz J."/>
            <person name="Clum A."/>
            <person name="Reid I.D."/>
            <person name="Moisan M.C."/>
            <person name="Butler G."/>
            <person name="Nguyen T.T.M."/>
            <person name="Dewar K."/>
            <person name="Conant G."/>
            <person name="Drula E."/>
            <person name="Henrissat B."/>
            <person name="Hansel C."/>
            <person name="Singer S."/>
            <person name="Hutchinson M.I."/>
            <person name="de Vries R.P."/>
            <person name="Natvig D.O."/>
            <person name="Powell A.J."/>
            <person name="Tsang A."/>
            <person name="Grigoriev I.V."/>
        </authorList>
    </citation>
    <scope>NUCLEOTIDE SEQUENCE [LARGE SCALE GENOMIC DNA]</scope>
    <source>
        <strain evidence="3 4">CBS 494.80</strain>
    </source>
</reference>
<keyword evidence="2" id="KW-1133">Transmembrane helix</keyword>
<comment type="caution">
    <text evidence="3">The sequence shown here is derived from an EMBL/GenBank/DDBJ whole genome shotgun (WGS) entry which is preliminary data.</text>
</comment>
<keyword evidence="2" id="KW-0472">Membrane</keyword>
<protein>
    <submittedName>
        <fullName evidence="3">Uncharacterized protein</fullName>
    </submittedName>
</protein>
<dbReference type="Proteomes" id="UP001595075">
    <property type="component" value="Unassembled WGS sequence"/>
</dbReference>
<sequence>MEECIANLLPRNKILAAIIYYPTLFTLSALFAFLFLSTCAGCTIKELLDKPHGHDTDDKIQHSTKSKSSDEMSSPGKVTGGGKQLNDERASLRVGREVYRDSGVENACVLNTSESEIDERDALLRLAKEEGCSGYRNPTCETDDEG</sequence>
<feature type="compositionally biased region" description="Basic and acidic residues" evidence="1">
    <location>
        <begin position="50"/>
        <end position="61"/>
    </location>
</feature>